<feature type="signal peptide" evidence="1">
    <location>
        <begin position="1"/>
        <end position="18"/>
    </location>
</feature>
<dbReference type="PROSITE" id="PS51782">
    <property type="entry name" value="LYSM"/>
    <property type="match status" value="1"/>
</dbReference>
<dbReference type="Proteomes" id="UP000192342">
    <property type="component" value="Unassembled WGS sequence"/>
</dbReference>
<evidence type="ECO:0000313" key="3">
    <source>
        <dbReference type="EMBL" id="ORE85502.1"/>
    </source>
</evidence>
<organism evidence="3 4">
    <name type="scientific">Oceanococcus atlanticus</name>
    <dbReference type="NCBI Taxonomy" id="1317117"/>
    <lineage>
        <taxon>Bacteria</taxon>
        <taxon>Pseudomonadati</taxon>
        <taxon>Pseudomonadota</taxon>
        <taxon>Gammaproteobacteria</taxon>
        <taxon>Chromatiales</taxon>
        <taxon>Oceanococcaceae</taxon>
        <taxon>Oceanococcus</taxon>
    </lineage>
</organism>
<sequence length="347" mass="39039">MVLLAVCALLAPAAVVHAQEGPELNPDVPLEYVVKRGDTLWDIAEYFLRDPWLWPELWNANPQVENPHLIFPGEVLYLVWVDGRPRLQREPPEPRNLVRVRPQIRSTPLEAAIPTIPLDEILAFLKGPRVIDSDTYEDAPHIVAFGDNRLLGSDEADAYVRHADEANGYQYAVVRKGQVYRDPDTGKLLGYEAIPVATADIQRFEKVSHARLSESNLEVRELDRLMPQAYSDFRTDFYPHAPTENIEGRIIAVYDGVSQIGQYQIVTLNRGSKHGIEAGHVLRVMQAGEKIRDPKSSRLAPKIQLPDVDAGHLMVFLTYEDLSYGLIMRATRPIHILDKVVNPVPGA</sequence>
<dbReference type="EMBL" id="AQQV01000004">
    <property type="protein sequence ID" value="ORE85502.1"/>
    <property type="molecule type" value="Genomic_DNA"/>
</dbReference>
<keyword evidence="4" id="KW-1185">Reference proteome</keyword>
<gene>
    <name evidence="3" type="ORF">ATO7_14808</name>
</gene>
<evidence type="ECO:0000313" key="4">
    <source>
        <dbReference type="Proteomes" id="UP000192342"/>
    </source>
</evidence>
<feature type="chain" id="PRO_5013231472" description="LysM domain-containing protein" evidence="1">
    <location>
        <begin position="19"/>
        <end position="347"/>
    </location>
</feature>
<dbReference type="PANTHER" id="PTHR34700:SF4">
    <property type="entry name" value="PHAGE-LIKE ELEMENT PBSX PROTEIN XKDP"/>
    <property type="match status" value="1"/>
</dbReference>
<dbReference type="CDD" id="cd00118">
    <property type="entry name" value="LysM"/>
    <property type="match status" value="1"/>
</dbReference>
<comment type="caution">
    <text evidence="3">The sequence shown here is derived from an EMBL/GenBank/DDBJ whole genome shotgun (WGS) entry which is preliminary data.</text>
</comment>
<evidence type="ECO:0000259" key="2">
    <source>
        <dbReference type="PROSITE" id="PS51782"/>
    </source>
</evidence>
<feature type="domain" description="LysM" evidence="2">
    <location>
        <begin position="30"/>
        <end position="78"/>
    </location>
</feature>
<dbReference type="InterPro" id="IPR052196">
    <property type="entry name" value="Bact_Kbp"/>
</dbReference>
<dbReference type="PANTHER" id="PTHR34700">
    <property type="entry name" value="POTASSIUM BINDING PROTEIN KBP"/>
    <property type="match status" value="1"/>
</dbReference>
<proteinExistence type="predicted"/>
<dbReference type="Pfam" id="PF01476">
    <property type="entry name" value="LysM"/>
    <property type="match status" value="1"/>
</dbReference>
<evidence type="ECO:0000256" key="1">
    <source>
        <dbReference type="SAM" id="SignalP"/>
    </source>
</evidence>
<dbReference type="InterPro" id="IPR018392">
    <property type="entry name" value="LysM"/>
</dbReference>
<protein>
    <recommendedName>
        <fullName evidence="2">LysM domain-containing protein</fullName>
    </recommendedName>
</protein>
<dbReference type="SUPFAM" id="SSF54106">
    <property type="entry name" value="LysM domain"/>
    <property type="match status" value="1"/>
</dbReference>
<dbReference type="Gene3D" id="3.10.350.10">
    <property type="entry name" value="LysM domain"/>
    <property type="match status" value="1"/>
</dbReference>
<accession>A0A1Y1SBY0</accession>
<dbReference type="AlphaFoldDB" id="A0A1Y1SBY0"/>
<dbReference type="STRING" id="1317117.ATO7_14808"/>
<keyword evidence="1" id="KW-0732">Signal</keyword>
<reference evidence="3 4" key="1">
    <citation type="submission" date="2013-04" db="EMBL/GenBank/DDBJ databases">
        <title>Oceanococcus atlanticus 22II-S10r2 Genome Sequencing.</title>
        <authorList>
            <person name="Lai Q."/>
            <person name="Li G."/>
            <person name="Shao Z."/>
        </authorList>
    </citation>
    <scope>NUCLEOTIDE SEQUENCE [LARGE SCALE GENOMIC DNA]</scope>
    <source>
        <strain evidence="3 4">22II-S10r2</strain>
    </source>
</reference>
<dbReference type="InterPro" id="IPR036779">
    <property type="entry name" value="LysM_dom_sf"/>
</dbReference>
<name>A0A1Y1SBY0_9GAMM</name>